<dbReference type="CDD" id="cd09110">
    <property type="entry name" value="PLDc_CLS_1"/>
    <property type="match status" value="1"/>
</dbReference>
<dbReference type="GO" id="GO:0032049">
    <property type="term" value="P:cardiolipin biosynthetic process"/>
    <property type="evidence" value="ECO:0007669"/>
    <property type="project" value="UniProtKB-UniRule"/>
</dbReference>
<accession>A0A1S2MFM1</accession>
<evidence type="ECO:0000256" key="2">
    <source>
        <dbReference type="ARBA" id="ARBA00022475"/>
    </source>
</evidence>
<keyword evidence="15" id="KW-1185">Reference proteome</keyword>
<keyword evidence="7" id="KW-1133">Transmembrane helix</keyword>
<evidence type="ECO:0000313" key="15">
    <source>
        <dbReference type="Proteomes" id="UP000180057"/>
    </source>
</evidence>
<dbReference type="InterPro" id="IPR001736">
    <property type="entry name" value="PLipase_D/transphosphatidylase"/>
</dbReference>
<dbReference type="GO" id="GO:0005886">
    <property type="term" value="C:plasma membrane"/>
    <property type="evidence" value="ECO:0007669"/>
    <property type="project" value="UniProtKB-SubCell"/>
</dbReference>
<dbReference type="PANTHER" id="PTHR21248">
    <property type="entry name" value="CARDIOLIPIN SYNTHASE"/>
    <property type="match status" value="1"/>
</dbReference>
<dbReference type="NCBIfam" id="TIGR04265">
    <property type="entry name" value="bac_cardiolipin"/>
    <property type="match status" value="1"/>
</dbReference>
<evidence type="ECO:0000256" key="1">
    <source>
        <dbReference type="ARBA" id="ARBA00004236"/>
    </source>
</evidence>
<evidence type="ECO:0000256" key="11">
    <source>
        <dbReference type="ARBA" id="ARBA00023264"/>
    </source>
</evidence>
<keyword evidence="11" id="KW-1208">Phospholipid metabolism</keyword>
<dbReference type="FunFam" id="3.30.870.10:FF:000014">
    <property type="entry name" value="Cardiolipin synthase"/>
    <property type="match status" value="1"/>
</dbReference>
<dbReference type="SMART" id="SM00155">
    <property type="entry name" value="PLDc"/>
    <property type="match status" value="2"/>
</dbReference>
<dbReference type="EMBL" id="MLQS01000001">
    <property type="protein sequence ID" value="OIJ22485.1"/>
    <property type="molecule type" value="Genomic_DNA"/>
</dbReference>
<dbReference type="InterPro" id="IPR022924">
    <property type="entry name" value="Cardiolipin_synthase"/>
</dbReference>
<evidence type="ECO:0000256" key="8">
    <source>
        <dbReference type="ARBA" id="ARBA00023098"/>
    </source>
</evidence>
<dbReference type="GO" id="GO:0008808">
    <property type="term" value="F:cardiolipin synthase activity"/>
    <property type="evidence" value="ECO:0007669"/>
    <property type="project" value="UniProtKB-UniRule"/>
</dbReference>
<dbReference type="EC" id="2.7.8.-" evidence="12"/>
<proteinExistence type="predicted"/>
<keyword evidence="9" id="KW-0472">Membrane</keyword>
<dbReference type="PROSITE" id="PS50035">
    <property type="entry name" value="PLD"/>
    <property type="match status" value="2"/>
</dbReference>
<dbReference type="STRING" id="472963.BKP45_03720"/>
<evidence type="ECO:0000256" key="5">
    <source>
        <dbReference type="ARBA" id="ARBA00022692"/>
    </source>
</evidence>
<protein>
    <recommendedName>
        <fullName evidence="12">Cardiolipin synthase</fullName>
        <ecNumber evidence="12">2.7.8.-</ecNumber>
    </recommendedName>
</protein>
<keyword evidence="3" id="KW-0444">Lipid biosynthesis</keyword>
<dbReference type="InterPro" id="IPR025202">
    <property type="entry name" value="PLD-like_dom"/>
</dbReference>
<dbReference type="Pfam" id="PF13091">
    <property type="entry name" value="PLDc_2"/>
    <property type="match status" value="2"/>
</dbReference>
<keyword evidence="6" id="KW-0677">Repeat</keyword>
<dbReference type="CDD" id="cd09112">
    <property type="entry name" value="PLDc_CLS_2"/>
    <property type="match status" value="1"/>
</dbReference>
<evidence type="ECO:0000313" key="14">
    <source>
        <dbReference type="EMBL" id="OIJ22485.1"/>
    </source>
</evidence>
<comment type="subcellular location">
    <subcellularLocation>
        <location evidence="1">Cell membrane</location>
    </subcellularLocation>
</comment>
<gene>
    <name evidence="14" type="ORF">BKP45_03720</name>
</gene>
<dbReference type="AlphaFoldDB" id="A0A1S2MFM1"/>
<dbReference type="SUPFAM" id="SSF56024">
    <property type="entry name" value="Phospholipase D/nuclease"/>
    <property type="match status" value="2"/>
</dbReference>
<evidence type="ECO:0000256" key="6">
    <source>
        <dbReference type="ARBA" id="ARBA00022737"/>
    </source>
</evidence>
<keyword evidence="10" id="KW-0594">Phospholipid biosynthesis</keyword>
<organism evidence="14 15">
    <name type="scientific">Anaerobacillus alkalidiazotrophicus</name>
    <dbReference type="NCBI Taxonomy" id="472963"/>
    <lineage>
        <taxon>Bacteria</taxon>
        <taxon>Bacillati</taxon>
        <taxon>Bacillota</taxon>
        <taxon>Bacilli</taxon>
        <taxon>Bacillales</taxon>
        <taxon>Bacillaceae</taxon>
        <taxon>Anaerobacillus</taxon>
    </lineage>
</organism>
<dbReference type="PANTHER" id="PTHR21248:SF7">
    <property type="entry name" value="MINOR CARDIOLIPIN SYNTHASE CLSB"/>
    <property type="match status" value="1"/>
</dbReference>
<keyword evidence="2" id="KW-1003">Cell membrane</keyword>
<reference evidence="14 15" key="1">
    <citation type="submission" date="2016-10" db="EMBL/GenBank/DDBJ databases">
        <title>Draft genome sequences of four alkaliphilic bacteria belonging to the Anaerobacillus genus.</title>
        <authorList>
            <person name="Bassil N.M."/>
            <person name="Lloyd J.R."/>
        </authorList>
    </citation>
    <scope>NUCLEOTIDE SEQUENCE [LARGE SCALE GENOMIC DNA]</scope>
    <source>
        <strain evidence="14 15">DSM 22531</strain>
    </source>
</reference>
<sequence length="394" mass="45714">MSIFTIILLLIIWMTIDFKLGIKKQREEAKRHVQKIRNGQCEVLITGHELFKKLIDDIHNAQHHIHILFYIFRDDHIGTQVIKALKEKAKEGITVRLLVDRVGCHISRKTKKELRKVGIRFAHSHPPKFPYLFFTLNRRNHRKITVIDGNIGYIGGYNVGDEYLGRDPKFGDWRDIHLRLQGDGVQDLQGQFLQDWVVATKEKVKKEKYYPPLIKGFHPLKIVPSDGVFLEEAFINFINEANDSIYIGTPYFIPGKDIKMALIEAAKRGVNVKLIVPKQGDHPLVKEAAFPYFKPLIESGCEVYRYYHGFYHAKTIIIDKKVCDIGTANIDRRSFHINHEVNCLVFNQKFIENVIAIMEHDISISERLTLEQLQKRSFFHKSKEKLATVLAPLL</sequence>
<evidence type="ECO:0000256" key="7">
    <source>
        <dbReference type="ARBA" id="ARBA00022989"/>
    </source>
</evidence>
<dbReference type="Gene3D" id="3.30.870.10">
    <property type="entry name" value="Endonuclease Chain A"/>
    <property type="match status" value="2"/>
</dbReference>
<keyword evidence="5" id="KW-0812">Transmembrane</keyword>
<name>A0A1S2MFM1_9BACI</name>
<evidence type="ECO:0000259" key="13">
    <source>
        <dbReference type="PROSITE" id="PS50035"/>
    </source>
</evidence>
<evidence type="ECO:0000256" key="4">
    <source>
        <dbReference type="ARBA" id="ARBA00022679"/>
    </source>
</evidence>
<evidence type="ECO:0000256" key="12">
    <source>
        <dbReference type="NCBIfam" id="TIGR04265"/>
    </source>
</evidence>
<feature type="domain" description="PLD phosphodiesterase" evidence="13">
    <location>
        <begin position="307"/>
        <end position="334"/>
    </location>
</feature>
<evidence type="ECO:0000256" key="9">
    <source>
        <dbReference type="ARBA" id="ARBA00023136"/>
    </source>
</evidence>
<comment type="caution">
    <text evidence="14">The sequence shown here is derived from an EMBL/GenBank/DDBJ whole genome shotgun (WGS) entry which is preliminary data.</text>
</comment>
<keyword evidence="8" id="KW-0443">Lipid metabolism</keyword>
<evidence type="ECO:0000256" key="3">
    <source>
        <dbReference type="ARBA" id="ARBA00022516"/>
    </source>
</evidence>
<keyword evidence="4" id="KW-0808">Transferase</keyword>
<feature type="domain" description="PLD phosphodiesterase" evidence="13">
    <location>
        <begin position="136"/>
        <end position="163"/>
    </location>
</feature>
<dbReference type="Proteomes" id="UP000180057">
    <property type="component" value="Unassembled WGS sequence"/>
</dbReference>
<evidence type="ECO:0000256" key="10">
    <source>
        <dbReference type="ARBA" id="ARBA00023209"/>
    </source>
</evidence>